<gene>
    <name evidence="1" type="ORF">WOB96_00680</name>
</gene>
<reference evidence="1 2" key="1">
    <citation type="submission" date="2024-04" db="EMBL/GenBank/DDBJ databases">
        <authorList>
            <person name="Abashina T."/>
            <person name="Shaikin A."/>
        </authorList>
    </citation>
    <scope>NUCLEOTIDE SEQUENCE [LARGE SCALE GENOMIC DNA]</scope>
    <source>
        <strain evidence="1 2">AAFK</strain>
    </source>
</reference>
<protein>
    <submittedName>
        <fullName evidence="1">DUF3293 domain-containing protein</fullName>
    </submittedName>
</protein>
<dbReference type="EMBL" id="JBBPCO010000001">
    <property type="protein sequence ID" value="MEK8088267.1"/>
    <property type="molecule type" value="Genomic_DNA"/>
</dbReference>
<keyword evidence="2" id="KW-1185">Reference proteome</keyword>
<accession>A0ABU9D3X1</accession>
<dbReference type="Proteomes" id="UP001446205">
    <property type="component" value="Unassembled WGS sequence"/>
</dbReference>
<sequence>MTSLAPALLKAYFDSRYTVCCDSGAVTFRIGGPLPDCLRRPFALVTAWNPRSVPLNRELNESRHAALRAQLDLEDWKYLPARGEGTNSWVEESLAILDIPLERALKLARQFGQNAIVWGDGQRSELVLCSGERPPRP</sequence>
<comment type="caution">
    <text evidence="1">The sequence shown here is derived from an EMBL/GenBank/DDBJ whole genome shotgun (WGS) entry which is preliminary data.</text>
</comment>
<proteinExistence type="predicted"/>
<evidence type="ECO:0000313" key="2">
    <source>
        <dbReference type="Proteomes" id="UP001446205"/>
    </source>
</evidence>
<dbReference type="RefSeq" id="WP_341369333.1">
    <property type="nucleotide sequence ID" value="NZ_JBBPCO010000001.1"/>
</dbReference>
<organism evidence="1 2">
    <name type="scientific">Thermithiobacillus plumbiphilus</name>
    <dbReference type="NCBI Taxonomy" id="1729899"/>
    <lineage>
        <taxon>Bacteria</taxon>
        <taxon>Pseudomonadati</taxon>
        <taxon>Pseudomonadota</taxon>
        <taxon>Acidithiobacillia</taxon>
        <taxon>Acidithiobacillales</taxon>
        <taxon>Thermithiobacillaceae</taxon>
        <taxon>Thermithiobacillus</taxon>
    </lineage>
</organism>
<dbReference type="InterPro" id="IPR021710">
    <property type="entry name" value="DUF3293"/>
</dbReference>
<dbReference type="Pfam" id="PF11697">
    <property type="entry name" value="DUF3293"/>
    <property type="match status" value="1"/>
</dbReference>
<evidence type="ECO:0000313" key="1">
    <source>
        <dbReference type="EMBL" id="MEK8088267.1"/>
    </source>
</evidence>
<name>A0ABU9D3X1_9PROT</name>